<dbReference type="InterPro" id="IPR001203">
    <property type="entry name" value="OxRdtase_Ald_Fedxn_C"/>
</dbReference>
<comment type="caution">
    <text evidence="10">The sequence shown here is derived from an EMBL/GenBank/DDBJ whole genome shotgun (WGS) entry which is preliminary data.</text>
</comment>
<evidence type="ECO:0000259" key="9">
    <source>
        <dbReference type="SMART" id="SM00790"/>
    </source>
</evidence>
<keyword evidence="7" id="KW-0411">Iron-sulfur</keyword>
<dbReference type="RefSeq" id="WP_125672710.1">
    <property type="nucleotide sequence ID" value="NZ_RCOS01000164.1"/>
</dbReference>
<dbReference type="GO" id="GO:0051539">
    <property type="term" value="F:4 iron, 4 sulfur cluster binding"/>
    <property type="evidence" value="ECO:0007669"/>
    <property type="project" value="UniProtKB-KW"/>
</dbReference>
<evidence type="ECO:0000256" key="8">
    <source>
        <dbReference type="ARBA" id="ARBA00049934"/>
    </source>
</evidence>
<keyword evidence="6" id="KW-0408">Iron</keyword>
<evidence type="ECO:0000256" key="4">
    <source>
        <dbReference type="ARBA" id="ARBA00022723"/>
    </source>
</evidence>
<dbReference type="Pfam" id="PF02730">
    <property type="entry name" value="AFOR_N"/>
    <property type="match status" value="1"/>
</dbReference>
<comment type="cofactor">
    <cofactor evidence="1">
        <name>[4Fe-4S] cluster</name>
        <dbReference type="ChEBI" id="CHEBI:49883"/>
    </cofactor>
</comment>
<dbReference type="InterPro" id="IPR013983">
    <property type="entry name" value="Ald_Fedxn_OxRdtase_N"/>
</dbReference>
<dbReference type="PANTHER" id="PTHR30038">
    <property type="entry name" value="ALDEHYDE FERREDOXIN OXIDOREDUCTASE"/>
    <property type="match status" value="1"/>
</dbReference>
<sequence>MGCYGYAGKILFVDLSTKKAVAQDLPLDLAKTFIGARGFGAKLLWDLLPKGVDPLSPDNVLVLTVGPLAGTAAQSTSRWFVMFKSPLTGTYFRSVSGGFFGAMLKFAGYDAIVVRGRAEKPVYLWIHEDHIEFRDASHIWGLTVDGSREFLLEETNRNARFAAIGPAGERLVKFAAIVSDDYRTAGRGGGGAVMGSKNLKAIVAYGERRPKIYNGELFRKAVEEQVESYKKNPTFEGFHELGTNNGVYLLYVLGHFPTYNFKQIELENVDRFKPEVLENYIAKHYSCYGCTIRCGKKFKLTKGPYAGLFWDFPEYETHWSFGGNLGITNIEAITYANQLADRYGLDTISAGAAIAFAIELYEKGIISKREIDGLELRWGDPDVLVELVRKIALREGIGNILAEGVKRAAEIVGRGAEKYAMHIKGLELPAYDPRAAKAHGLSLATSNIGASHMIGWNKFEITGIPRKVDPFSTEGKGELAKYVQDETAMFEAAGFCLFPVNSGMITADLLSKLLYAATGIEEFKDTKYLWLVGERVYNLEKAINVREGVGTREHDKIPERILKEPVPRPPAKRQIFELNKLLDDYYKVRGWDTKTGLPTRGKLEELGLRDVASTLEKLGMLPV</sequence>
<dbReference type="GO" id="GO:0009055">
    <property type="term" value="F:electron transfer activity"/>
    <property type="evidence" value="ECO:0007669"/>
    <property type="project" value="InterPro"/>
</dbReference>
<evidence type="ECO:0000313" key="10">
    <source>
        <dbReference type="EMBL" id="RSN72218.1"/>
    </source>
</evidence>
<evidence type="ECO:0000256" key="2">
    <source>
        <dbReference type="ARBA" id="ARBA00011032"/>
    </source>
</evidence>
<dbReference type="AlphaFoldDB" id="A0A3R9PC10"/>
<dbReference type="Gene3D" id="1.10.569.10">
    <property type="entry name" value="Aldehyde Ferredoxin Oxidoreductase Protein, subunit A, domain 2"/>
    <property type="match status" value="1"/>
</dbReference>
<gene>
    <name evidence="10" type="ORF">D6D85_14785</name>
</gene>
<dbReference type="SUPFAM" id="SSF48310">
    <property type="entry name" value="Aldehyde ferredoxin oxidoreductase, C-terminal domains"/>
    <property type="match status" value="1"/>
</dbReference>
<dbReference type="Proteomes" id="UP000277582">
    <property type="component" value="Unassembled WGS sequence"/>
</dbReference>
<evidence type="ECO:0000256" key="5">
    <source>
        <dbReference type="ARBA" id="ARBA00023002"/>
    </source>
</evidence>
<dbReference type="InterPro" id="IPR036503">
    <property type="entry name" value="Ald_Fedxn_OxRdtase_N_sf"/>
</dbReference>
<dbReference type="Pfam" id="PF01314">
    <property type="entry name" value="AFOR_C"/>
    <property type="match status" value="1"/>
</dbReference>
<reference evidence="10 11" key="1">
    <citation type="submission" date="2018-10" db="EMBL/GenBank/DDBJ databases">
        <title>Co-occurring genomic capacity for anaerobic methane metabolism and dissimilatory sulfite reduction discovered in the Korarchaeota.</title>
        <authorList>
            <person name="Mckay L.J."/>
            <person name="Dlakic M."/>
            <person name="Fields M.W."/>
            <person name="Delmont T.O."/>
            <person name="Eren A.M."/>
            <person name="Jay Z.J."/>
            <person name="Klingelsmith K.B."/>
            <person name="Rusch D.B."/>
            <person name="Inskeep W.P."/>
        </authorList>
    </citation>
    <scope>NUCLEOTIDE SEQUENCE [LARGE SCALE GENOMIC DNA]</scope>
    <source>
        <strain evidence="10 11">MDKW</strain>
    </source>
</reference>
<accession>A0A3R9PC10</accession>
<dbReference type="InterPro" id="IPR036021">
    <property type="entry name" value="Tungsten_al_ferr_oxy-like_C"/>
</dbReference>
<dbReference type="InterPro" id="IPR051919">
    <property type="entry name" value="W-dependent_AOR"/>
</dbReference>
<comment type="similarity">
    <text evidence="2">Belongs to the AOR/FOR family.</text>
</comment>
<comment type="cofactor">
    <cofactor evidence="8">
        <name>tungstopterin</name>
        <dbReference type="ChEBI" id="CHEBI:30402"/>
    </cofactor>
</comment>
<dbReference type="GO" id="GO:0046872">
    <property type="term" value="F:metal ion binding"/>
    <property type="evidence" value="ECO:0007669"/>
    <property type="project" value="UniProtKB-KW"/>
</dbReference>
<name>A0A3R9PC10_9CREN</name>
<proteinExistence type="inferred from homology"/>
<dbReference type="InterPro" id="IPR013985">
    <property type="entry name" value="Ald_Fedxn_OxRdtase_dom3"/>
</dbReference>
<evidence type="ECO:0000256" key="3">
    <source>
        <dbReference type="ARBA" id="ARBA00022485"/>
    </source>
</evidence>
<keyword evidence="4" id="KW-0479">Metal-binding</keyword>
<dbReference type="Gene3D" id="1.10.599.10">
    <property type="entry name" value="Aldehyde Ferredoxin Oxidoreductase Protein, subunit A, domain 3"/>
    <property type="match status" value="1"/>
</dbReference>
<dbReference type="SMART" id="SM00790">
    <property type="entry name" value="AFOR_N"/>
    <property type="match status" value="1"/>
</dbReference>
<keyword evidence="3" id="KW-0004">4Fe-4S</keyword>
<dbReference type="SUPFAM" id="SSF56228">
    <property type="entry name" value="Aldehyde ferredoxin oxidoreductase, N-terminal domain"/>
    <property type="match status" value="1"/>
</dbReference>
<keyword evidence="11" id="KW-1185">Reference proteome</keyword>
<dbReference type="GO" id="GO:0016625">
    <property type="term" value="F:oxidoreductase activity, acting on the aldehyde or oxo group of donors, iron-sulfur protein as acceptor"/>
    <property type="evidence" value="ECO:0007669"/>
    <property type="project" value="InterPro"/>
</dbReference>
<dbReference type="OrthoDB" id="30771at2157"/>
<feature type="domain" description="Aldehyde ferredoxin oxidoreductase N-terminal" evidence="9">
    <location>
        <begin position="6"/>
        <end position="208"/>
    </location>
</feature>
<evidence type="ECO:0000256" key="1">
    <source>
        <dbReference type="ARBA" id="ARBA00001966"/>
    </source>
</evidence>
<dbReference type="PANTHER" id="PTHR30038:SF0">
    <property type="entry name" value="TUNGSTEN-CONTAINING ALDEHYDE FERREDOXIN OXIDOREDUCTASE"/>
    <property type="match status" value="1"/>
</dbReference>
<dbReference type="Gene3D" id="3.60.9.10">
    <property type="entry name" value="Aldehyde ferredoxin oxidoreductase, N-terminal domain"/>
    <property type="match status" value="1"/>
</dbReference>
<keyword evidence="5" id="KW-0560">Oxidoreductase</keyword>
<organism evidence="10 11">
    <name type="scientific">Candidatus Methanodesulfokora washburnensis</name>
    <dbReference type="NCBI Taxonomy" id="2478471"/>
    <lineage>
        <taxon>Archaea</taxon>
        <taxon>Thermoproteota</taxon>
        <taxon>Candidatus Korarchaeia</taxon>
        <taxon>Candidatus Korarchaeia incertae sedis</taxon>
        <taxon>Candidatus Methanodesulfokora</taxon>
    </lineage>
</organism>
<evidence type="ECO:0000313" key="11">
    <source>
        <dbReference type="Proteomes" id="UP000277582"/>
    </source>
</evidence>
<dbReference type="InterPro" id="IPR013984">
    <property type="entry name" value="Ald_Fedxn_OxRdtase_dom2"/>
</dbReference>
<dbReference type="EMBL" id="RCOS01000164">
    <property type="protein sequence ID" value="RSN72218.1"/>
    <property type="molecule type" value="Genomic_DNA"/>
</dbReference>
<evidence type="ECO:0000256" key="7">
    <source>
        <dbReference type="ARBA" id="ARBA00023014"/>
    </source>
</evidence>
<evidence type="ECO:0000256" key="6">
    <source>
        <dbReference type="ARBA" id="ARBA00023004"/>
    </source>
</evidence>
<protein>
    <submittedName>
        <fullName evidence="10">Aldehyde ferredoxin oxidoreductase</fullName>
    </submittedName>
</protein>